<evidence type="ECO:0000313" key="2">
    <source>
        <dbReference type="EMBL" id="BFP51414.1"/>
    </source>
</evidence>
<dbReference type="KEGG" id="stcm:SCMC78_12210"/>
<proteinExistence type="predicted"/>
<dbReference type="EMBL" id="AP035884">
    <property type="protein sequence ID" value="BFP51414.1"/>
    <property type="molecule type" value="Genomic_DNA"/>
</dbReference>
<reference evidence="2" key="1">
    <citation type="submission" date="2024-07" db="EMBL/GenBank/DDBJ databases">
        <title>Complete genome sequences of cellulolytic bacteria, Kitasatospora sp. CMC57 and Streptomyces sp. CMC78, isolated from Japanese agricultural soil.</title>
        <authorList>
            <person name="Hashimoto T."/>
            <person name="Ito M."/>
            <person name="Iwamoto M."/>
            <person name="Fukahori D."/>
            <person name="Shoda T."/>
            <person name="Sakoda M."/>
            <person name="Morohoshi T."/>
            <person name="Mitsuboshi M."/>
            <person name="Nishizawa T."/>
        </authorList>
    </citation>
    <scope>NUCLEOTIDE SEQUENCE</scope>
    <source>
        <strain evidence="2">CMC78</strain>
    </source>
</reference>
<dbReference type="AlphaFoldDB" id="A0AB33KD70"/>
<feature type="domain" description="Immunity protein 35" evidence="1">
    <location>
        <begin position="25"/>
        <end position="111"/>
    </location>
</feature>
<gene>
    <name evidence="2" type="ORF">SCMC78_12210</name>
</gene>
<dbReference type="InterPro" id="IPR029082">
    <property type="entry name" value="Imm35"/>
</dbReference>
<evidence type="ECO:0000259" key="1">
    <source>
        <dbReference type="Pfam" id="PF15567"/>
    </source>
</evidence>
<sequence>MCGCLGALDGPEAVRNAADVIDRESAVRAVEAQLERDYQRWRAVDEAALRMAVVDVEEHALVWIVHWTSEAFVRTGDPSFMLAGGGPYLVDRVDGGLHEIGVVSSVTGAWEDDYRGRIRGLPVRTAVDDLHDALRDAAFTRGRMHAVRTLRRKLPALSPAEAIEYVTALLEGDAPVRLVAVATRELVEPLNPVYAVKTVLSGAEPPGRPGVTDA</sequence>
<name>A0AB33KD70_9ACTN</name>
<organism evidence="2">
    <name type="scientific">Streptomyces sp. CMC78</name>
    <dbReference type="NCBI Taxonomy" id="3231512"/>
    <lineage>
        <taxon>Bacteria</taxon>
        <taxon>Bacillati</taxon>
        <taxon>Actinomycetota</taxon>
        <taxon>Actinomycetes</taxon>
        <taxon>Kitasatosporales</taxon>
        <taxon>Streptomycetaceae</taxon>
        <taxon>Streptomyces</taxon>
    </lineage>
</organism>
<accession>A0AB33KD70</accession>
<dbReference type="Pfam" id="PF15567">
    <property type="entry name" value="Imm35"/>
    <property type="match status" value="1"/>
</dbReference>
<protein>
    <recommendedName>
        <fullName evidence="1">Immunity protein 35 domain-containing protein</fullName>
    </recommendedName>
</protein>